<dbReference type="PROSITE" id="PS50878">
    <property type="entry name" value="RT_POL"/>
    <property type="match status" value="1"/>
</dbReference>
<reference evidence="4" key="1">
    <citation type="journal article" date="2012" name="J. Bacteriol.">
        <title>Revised Genome Sequence of Burkholderia thailandensis MSMB43 with Improved Annotation.</title>
        <authorList>
            <person name="Zhuo Y."/>
            <person name="Liu L."/>
            <person name="Wang Q."/>
            <person name="Liu X."/>
            <person name="Ren B."/>
            <person name="Liu M."/>
            <person name="Ni P."/>
            <person name="Cheng Y.Q."/>
            <person name="Zhang L."/>
        </authorList>
    </citation>
    <scope>NUCLEOTIDE SEQUENCE [LARGE SCALE GENOMIC DNA]</scope>
    <source>
        <strain evidence="4">MSMB43</strain>
    </source>
</reference>
<keyword evidence="4" id="KW-1185">Reference proteome</keyword>
<dbReference type="SUPFAM" id="SSF56672">
    <property type="entry name" value="DNA/RNA polymerases"/>
    <property type="match status" value="1"/>
</dbReference>
<dbReference type="InterPro" id="IPR051083">
    <property type="entry name" value="GrpII_Intron_Splice-Mob/Def"/>
</dbReference>
<evidence type="ECO:0000256" key="1">
    <source>
        <dbReference type="ARBA" id="ARBA00034120"/>
    </source>
</evidence>
<name>A0ABN0G6P9_9BURK</name>
<proteinExistence type="inferred from homology"/>
<dbReference type="InterPro" id="IPR043502">
    <property type="entry name" value="DNA/RNA_pol_sf"/>
</dbReference>
<evidence type="ECO:0000259" key="2">
    <source>
        <dbReference type="PROSITE" id="PS50878"/>
    </source>
</evidence>
<feature type="domain" description="Reverse transcriptase" evidence="2">
    <location>
        <begin position="75"/>
        <end position="324"/>
    </location>
</feature>
<organism evidence="3 4">
    <name type="scientific">Burkholderia humptydooensis MSMB43</name>
    <dbReference type="NCBI Taxonomy" id="441157"/>
    <lineage>
        <taxon>Bacteria</taxon>
        <taxon>Pseudomonadati</taxon>
        <taxon>Pseudomonadota</taxon>
        <taxon>Betaproteobacteria</taxon>
        <taxon>Burkholderiales</taxon>
        <taxon>Burkholderiaceae</taxon>
        <taxon>Burkholderia</taxon>
        <taxon>pseudomallei group</taxon>
    </lineage>
</organism>
<evidence type="ECO:0000313" key="4">
    <source>
        <dbReference type="Proteomes" id="UP000004682"/>
    </source>
</evidence>
<accession>A0ABN0G6P9</accession>
<dbReference type="EMBL" id="JH692063">
    <property type="protein sequence ID" value="EIP87962.1"/>
    <property type="molecule type" value="Genomic_DNA"/>
</dbReference>
<comment type="similarity">
    <text evidence="1">Belongs to the bacterial reverse transcriptase family.</text>
</comment>
<sequence length="571" mass="64266">MRRHPVCCLRPVLPSGTRNIHISLDTRYVMNLDDACSLSIEHLAAHGPSDITRESLETALILAHKAELISEVRAKVRGGDVNGMGFKPVQYILTPKNRYVFDYRKAAIIDPLCLAKYTAIVLQAAKQIEGARIPVSERIVFSARFAPNEGAIFDKNIGYGDWRERVKELANDSSCKYVVQCDIASFYDRINIHRVESTLLSIGVDKQIVSALNGLLLLWSKKDSYGIPVGNAASRIVAEAALIDIDRYLIDEGVKFVRYVDDFRIFAPDLITAQRWMNLLTTRLFRDGLMLNTGKTKLYLASKDDEVAVNQPDDTPEAIIKKVTKLTGGYNRVARTFIMPASDKYDAFEKIDIPQEIEVLKATGIPEFSGIQKLIISCLVQQKFNLLEKVAILCGEYLYSLEYFVDMLLKNSDVIPLENKENITSHYSQLVLSSGFGALEWHQATLAKLLSSEGYFRKAALIHIVKAPAKDSVTYPSMIALEGLRGHLTREEFRTIREWFDRCDEWEKRRVISASIAMPEDERKAWGRAIKPMLQADFLATKMAENLIRELMSNLVYGGWSAGNEKAVAVS</sequence>
<dbReference type="Proteomes" id="UP000004682">
    <property type="component" value="Unassembled WGS sequence"/>
</dbReference>
<protein>
    <recommendedName>
        <fullName evidence="2">Reverse transcriptase domain-containing protein</fullName>
    </recommendedName>
</protein>
<dbReference type="CDD" id="cd01646">
    <property type="entry name" value="RT_Bac_retron_I"/>
    <property type="match status" value="1"/>
</dbReference>
<gene>
    <name evidence="3" type="ORF">A33K_15983</name>
</gene>
<dbReference type="Pfam" id="PF00078">
    <property type="entry name" value="RVT_1"/>
    <property type="match status" value="1"/>
</dbReference>
<dbReference type="InterPro" id="IPR000477">
    <property type="entry name" value="RT_dom"/>
</dbReference>
<dbReference type="PANTHER" id="PTHR34047:SF8">
    <property type="entry name" value="PROTEIN YKFC"/>
    <property type="match status" value="1"/>
</dbReference>
<dbReference type="PANTHER" id="PTHR34047">
    <property type="entry name" value="NUCLEAR INTRON MATURASE 1, MITOCHONDRIAL-RELATED"/>
    <property type="match status" value="1"/>
</dbReference>
<evidence type="ECO:0000313" key="3">
    <source>
        <dbReference type="EMBL" id="EIP87962.1"/>
    </source>
</evidence>